<dbReference type="SUPFAM" id="SSF55874">
    <property type="entry name" value="ATPase domain of HSP90 chaperone/DNA topoisomerase II/histidine kinase"/>
    <property type="match status" value="1"/>
</dbReference>
<protein>
    <recommendedName>
        <fullName evidence="2">Signal transduction histidine kinase internal region domain-containing protein</fullName>
    </recommendedName>
</protein>
<evidence type="ECO:0000313" key="3">
    <source>
        <dbReference type="EMBL" id="RCA10828.1"/>
    </source>
</evidence>
<dbReference type="PANTHER" id="PTHR34220">
    <property type="entry name" value="SENSOR HISTIDINE KINASE YPDA"/>
    <property type="match status" value="1"/>
</dbReference>
<keyword evidence="1" id="KW-1133">Transmembrane helix</keyword>
<organism evidence="3 4">
    <name type="scientific">Enterococcus durans</name>
    <dbReference type="NCBI Taxonomy" id="53345"/>
    <lineage>
        <taxon>Bacteria</taxon>
        <taxon>Bacillati</taxon>
        <taxon>Bacillota</taxon>
        <taxon>Bacilli</taxon>
        <taxon>Lactobacillales</taxon>
        <taxon>Enterococcaceae</taxon>
        <taxon>Enterococcus</taxon>
    </lineage>
</organism>
<keyword evidence="1" id="KW-0472">Membrane</keyword>
<dbReference type="AlphaFoldDB" id="A0A367CEE4"/>
<dbReference type="PANTHER" id="PTHR34220:SF7">
    <property type="entry name" value="SENSOR HISTIDINE KINASE YPDA"/>
    <property type="match status" value="1"/>
</dbReference>
<dbReference type="STRING" id="53345.LIU_09220"/>
<evidence type="ECO:0000256" key="1">
    <source>
        <dbReference type="SAM" id="Phobius"/>
    </source>
</evidence>
<keyword evidence="1" id="KW-0812">Transmembrane</keyword>
<proteinExistence type="predicted"/>
<dbReference type="EMBL" id="LEPB01000004">
    <property type="protein sequence ID" value="RCA10828.1"/>
    <property type="molecule type" value="Genomic_DNA"/>
</dbReference>
<feature type="transmembrane region" description="Helical" evidence="1">
    <location>
        <begin position="12"/>
        <end position="34"/>
    </location>
</feature>
<dbReference type="Pfam" id="PF06580">
    <property type="entry name" value="His_kinase"/>
    <property type="match status" value="1"/>
</dbReference>
<sequence>MKAKLKEYELFTKLFIILFIALFTQAIIISLFIYHQSKEAYINLFDKSNEQSLVKIQRDFEMLNDNIEKTLSSIAENPGVESYFSTENQPALSQLSDLKEIHQMTLGFTAISPYIDYDLMIFGENGRTFVGNDLIASMDANAFFQLEIRNKIDQVSASTQMVFVDFGLTQKNQAEKSILFVKKLQTSLNRVYGYAVIAISSKQMAHLFSTMINPDISKIYLLNEEQTVFSSNEAAMIGTTSDLFTDLTSNETKTFGSARLTRLPLYRQNSTLISKVDSNLVTNQMGILFPIIFFNLIILILVGGVVFSYMNRQTKSIYALIHSIKQNKETAPNAHVSIQGTYETKVLGSTINQLLDTIEESHERSIKAEKKKRILEIQTMQAQIQPHFIYNTLTSLKFLIWQGKNEETITGIDHFIDLLRSTIGKKEELITVGEELNSVQSYIHILALRYGDEISTRIMVPEELFSLKVPNMMIQPIIENAYLHAFQSKKTGFITLFGKLHDDSLIFEVVDSGDGFDTSLTKKTTDFFSGIGIKNVDERIRLSFGEAYGLTIESFIGVGTTVRITLPIIE</sequence>
<dbReference type="GO" id="GO:0000155">
    <property type="term" value="F:phosphorelay sensor kinase activity"/>
    <property type="evidence" value="ECO:0007669"/>
    <property type="project" value="InterPro"/>
</dbReference>
<dbReference type="InterPro" id="IPR010559">
    <property type="entry name" value="Sig_transdc_His_kin_internal"/>
</dbReference>
<gene>
    <name evidence="3" type="ORF">EA71_01581</name>
</gene>
<evidence type="ECO:0000259" key="2">
    <source>
        <dbReference type="Pfam" id="PF06580"/>
    </source>
</evidence>
<dbReference type="Proteomes" id="UP000252797">
    <property type="component" value="Unassembled WGS sequence"/>
</dbReference>
<dbReference type="InterPro" id="IPR036890">
    <property type="entry name" value="HATPase_C_sf"/>
</dbReference>
<feature type="transmembrane region" description="Helical" evidence="1">
    <location>
        <begin position="287"/>
        <end position="310"/>
    </location>
</feature>
<feature type="domain" description="Signal transduction histidine kinase internal region" evidence="2">
    <location>
        <begin position="376"/>
        <end position="453"/>
    </location>
</feature>
<dbReference type="RefSeq" id="WP_113845728.1">
    <property type="nucleotide sequence ID" value="NZ_LEPB01000004.1"/>
</dbReference>
<dbReference type="GO" id="GO:0016020">
    <property type="term" value="C:membrane"/>
    <property type="evidence" value="ECO:0007669"/>
    <property type="project" value="InterPro"/>
</dbReference>
<dbReference type="InterPro" id="IPR050640">
    <property type="entry name" value="Bact_2-comp_sensor_kinase"/>
</dbReference>
<evidence type="ECO:0000313" key="4">
    <source>
        <dbReference type="Proteomes" id="UP000252797"/>
    </source>
</evidence>
<accession>A0A367CEE4</accession>
<name>A0A367CEE4_9ENTE</name>
<reference evidence="3 4" key="1">
    <citation type="submission" date="2015-06" db="EMBL/GenBank/DDBJ databases">
        <title>The Genome Sequence of Enterococcus durans 4EA1.</title>
        <authorList>
            <consortium name="The Broad Institute Genomics Platform"/>
            <consortium name="The Broad Institute Genome Sequencing Center for Infectious Disease"/>
            <person name="Earl A.M."/>
            <person name="Van Tyne D."/>
            <person name="Lebreton F."/>
            <person name="Saavedra J.T."/>
            <person name="Gilmore M.S."/>
            <person name="Manson Mcguire A."/>
            <person name="Clock S."/>
            <person name="Crupain M."/>
            <person name="Rangan U."/>
            <person name="Young S."/>
            <person name="Abouelleil A."/>
            <person name="Cao P."/>
            <person name="Chapman S.B."/>
            <person name="Griggs A."/>
            <person name="Priest M."/>
            <person name="Shea T."/>
            <person name="Wortman J."/>
            <person name="Nusbaum C."/>
            <person name="Birren B."/>
        </authorList>
    </citation>
    <scope>NUCLEOTIDE SEQUENCE [LARGE SCALE GENOMIC DNA]</scope>
    <source>
        <strain evidence="3 4">4EA1</strain>
    </source>
</reference>
<comment type="caution">
    <text evidence="3">The sequence shown here is derived from an EMBL/GenBank/DDBJ whole genome shotgun (WGS) entry which is preliminary data.</text>
</comment>
<dbReference type="Gene3D" id="3.30.565.10">
    <property type="entry name" value="Histidine kinase-like ATPase, C-terminal domain"/>
    <property type="match status" value="1"/>
</dbReference>